<dbReference type="InterPro" id="IPR005829">
    <property type="entry name" value="Sugar_transporter_CS"/>
</dbReference>
<feature type="transmembrane region" description="Helical" evidence="6">
    <location>
        <begin position="617"/>
        <end position="635"/>
    </location>
</feature>
<keyword evidence="9" id="KW-1185">Reference proteome</keyword>
<dbReference type="PATRIC" id="fig|1348663.4.peg.730"/>
<accession>A0A066Z1K3</accession>
<organism evidence="8 9">
    <name type="scientific">Kitasatospora cheerisanensis KCTC 2395</name>
    <dbReference type="NCBI Taxonomy" id="1348663"/>
    <lineage>
        <taxon>Bacteria</taxon>
        <taxon>Bacillati</taxon>
        <taxon>Actinomycetota</taxon>
        <taxon>Actinomycetes</taxon>
        <taxon>Kitasatosporales</taxon>
        <taxon>Streptomycetaceae</taxon>
        <taxon>Kitasatospora</taxon>
    </lineage>
</organism>
<dbReference type="EMBL" id="JNBY01000035">
    <property type="protein sequence ID" value="KDN87392.1"/>
    <property type="molecule type" value="Genomic_DNA"/>
</dbReference>
<dbReference type="AlphaFoldDB" id="A0A066Z1K3"/>
<dbReference type="PANTHER" id="PTHR23528:SF1">
    <property type="entry name" value="MAJOR FACILITATOR SUPERFAMILY (MFS) PROFILE DOMAIN-CONTAINING PROTEIN"/>
    <property type="match status" value="1"/>
</dbReference>
<dbReference type="GO" id="GO:0022857">
    <property type="term" value="F:transmembrane transporter activity"/>
    <property type="evidence" value="ECO:0007669"/>
    <property type="project" value="InterPro"/>
</dbReference>
<dbReference type="eggNOG" id="COG2211">
    <property type="taxonomic scope" value="Bacteria"/>
</dbReference>
<keyword evidence="4 6" id="KW-0472">Membrane</keyword>
<evidence type="ECO:0000256" key="5">
    <source>
        <dbReference type="SAM" id="MobiDB-lite"/>
    </source>
</evidence>
<feature type="region of interest" description="Disordered" evidence="5">
    <location>
        <begin position="1"/>
        <end position="27"/>
    </location>
</feature>
<dbReference type="Pfam" id="PF07690">
    <property type="entry name" value="MFS_1"/>
    <property type="match status" value="2"/>
</dbReference>
<evidence type="ECO:0000256" key="4">
    <source>
        <dbReference type="ARBA" id="ARBA00023136"/>
    </source>
</evidence>
<evidence type="ECO:0000256" key="2">
    <source>
        <dbReference type="ARBA" id="ARBA00022692"/>
    </source>
</evidence>
<comment type="caution">
    <text evidence="8">The sequence shown here is derived from an EMBL/GenBank/DDBJ whole genome shotgun (WGS) entry which is preliminary data.</text>
</comment>
<feature type="domain" description="Major facilitator superfamily (MFS) profile" evidence="7">
    <location>
        <begin position="339"/>
        <end position="729"/>
    </location>
</feature>
<evidence type="ECO:0000313" key="9">
    <source>
        <dbReference type="Proteomes" id="UP000027178"/>
    </source>
</evidence>
<protein>
    <submittedName>
        <fullName evidence="8">MFS transporter</fullName>
    </submittedName>
</protein>
<dbReference type="CDD" id="cd06174">
    <property type="entry name" value="MFS"/>
    <property type="match status" value="1"/>
</dbReference>
<reference evidence="8 9" key="1">
    <citation type="submission" date="2014-05" db="EMBL/GenBank/DDBJ databases">
        <title>Draft Genome Sequence of Kitasatospora cheerisanensis KCTC 2395.</title>
        <authorList>
            <person name="Nam D.H."/>
        </authorList>
    </citation>
    <scope>NUCLEOTIDE SEQUENCE [LARGE SCALE GENOMIC DNA]</scope>
    <source>
        <strain evidence="8 9">KCTC 2395</strain>
    </source>
</reference>
<keyword evidence="3 6" id="KW-1133">Transmembrane helix</keyword>
<name>A0A066Z1K3_9ACTN</name>
<feature type="transmembrane region" description="Helical" evidence="6">
    <location>
        <begin position="348"/>
        <end position="366"/>
    </location>
</feature>
<proteinExistence type="predicted"/>
<feature type="transmembrane region" description="Helical" evidence="6">
    <location>
        <begin position="378"/>
        <end position="396"/>
    </location>
</feature>
<dbReference type="InterPro" id="IPR020846">
    <property type="entry name" value="MFS_dom"/>
</dbReference>
<dbReference type="Proteomes" id="UP000027178">
    <property type="component" value="Unassembled WGS sequence"/>
</dbReference>
<dbReference type="InterPro" id="IPR011701">
    <property type="entry name" value="MFS"/>
</dbReference>
<dbReference type="GO" id="GO:0005886">
    <property type="term" value="C:plasma membrane"/>
    <property type="evidence" value="ECO:0007669"/>
    <property type="project" value="UniProtKB-SubCell"/>
</dbReference>
<feature type="transmembrane region" description="Helical" evidence="6">
    <location>
        <begin position="498"/>
        <end position="516"/>
    </location>
</feature>
<feature type="transmembrane region" description="Helical" evidence="6">
    <location>
        <begin position="679"/>
        <end position="700"/>
    </location>
</feature>
<feature type="transmembrane region" description="Helical" evidence="6">
    <location>
        <begin position="641"/>
        <end position="667"/>
    </location>
</feature>
<feature type="compositionally biased region" description="Low complexity" evidence="5">
    <location>
        <begin position="14"/>
        <end position="27"/>
    </location>
</feature>
<dbReference type="PROSITE" id="PS00216">
    <property type="entry name" value="SUGAR_TRANSPORT_1"/>
    <property type="match status" value="1"/>
</dbReference>
<dbReference type="HOGENOM" id="CLU_379822_0_0_11"/>
<dbReference type="Gene3D" id="1.20.1250.20">
    <property type="entry name" value="MFS general substrate transporter like domains"/>
    <property type="match status" value="2"/>
</dbReference>
<feature type="transmembrane region" description="Helical" evidence="6">
    <location>
        <begin position="466"/>
        <end position="486"/>
    </location>
</feature>
<evidence type="ECO:0000256" key="3">
    <source>
        <dbReference type="ARBA" id="ARBA00022989"/>
    </source>
</evidence>
<comment type="subcellular location">
    <subcellularLocation>
        <location evidence="1">Cell membrane</location>
        <topology evidence="1">Multi-pass membrane protein</topology>
    </subcellularLocation>
</comment>
<feature type="region of interest" description="Disordered" evidence="5">
    <location>
        <begin position="273"/>
        <end position="313"/>
    </location>
</feature>
<evidence type="ECO:0000259" key="7">
    <source>
        <dbReference type="PROSITE" id="PS50850"/>
    </source>
</evidence>
<dbReference type="InterPro" id="IPR036259">
    <property type="entry name" value="MFS_trans_sf"/>
</dbReference>
<dbReference type="PANTHER" id="PTHR23528">
    <property type="match status" value="1"/>
</dbReference>
<feature type="transmembrane region" description="Helical" evidence="6">
    <location>
        <begin position="549"/>
        <end position="570"/>
    </location>
</feature>
<sequence length="729" mass="75796">MGGGPGHPAVRVSRPAGRQAGAGDGQRPVEAVQVGVQLGGHVQRLRVEHPLELQAVHHRQQLPGLGRAVQVGAQFAAVHAAVQRLRGVLDQGAVAAGEEGVRRVLGVAGLADQGVEHPGAARPAGVVRGQVEQTVEPLGDAVALLGEEAFGVVLVAGLQHRHQQGLLGAEVVQQAALGDADVLGDPGQRGGVEAPLGEVLDGGVQDPRAPLVAHRVGAACRAAGRPPALDVHDRHLSQRVCAAREACDLGHRMKTYYLLGFRASLCCAPRTAPRAAPVGPPARRPEQEPCLPRAPPETSRDARDLWPPRRPVMTTTDTAVGARRTGTEGSPPAAGDRRLMPMLTLGNAALYLVYLGVGGVLLPAQIELLDPDGKVGSLGLVSGIAAVFATLLNPLAGLLSDRSRRRNPWTLAGGLAAFGTLALLGQVRTILLVTVVWCLVQVAMNVYQAALTAIVPDRVPAGRRGLASAMVGIGTPIGSVIGVMLATRYVPDSLGTGYLVTGAVMAVIAVLFTALVREEKLPPVEAVPLRRQLAAFAETLKVADFRWAFIGRFLMMLGFFAVSLFQFYILQDHIELPDGMDAAGAQAVLAPVDAVSTLAATALGGWLSDRIGRRKPFVAVSCVLAAITMAVPVVMPDWTGILLYTVLAGIAFGCFMAVDTALVTLVLPSASDNARDLGVLNIANAGPQILAPFVASLVVGLAGYDALYLVGALIILLGALAVAPIKTVR</sequence>
<evidence type="ECO:0000256" key="1">
    <source>
        <dbReference type="ARBA" id="ARBA00004651"/>
    </source>
</evidence>
<feature type="transmembrane region" description="Helical" evidence="6">
    <location>
        <begin position="582"/>
        <end position="605"/>
    </location>
</feature>
<gene>
    <name evidence="8" type="ORF">KCH_07640</name>
</gene>
<evidence type="ECO:0000313" key="8">
    <source>
        <dbReference type="EMBL" id="KDN87392.1"/>
    </source>
</evidence>
<dbReference type="SUPFAM" id="SSF103473">
    <property type="entry name" value="MFS general substrate transporter"/>
    <property type="match status" value="1"/>
</dbReference>
<dbReference type="PROSITE" id="PS50850">
    <property type="entry name" value="MFS"/>
    <property type="match status" value="1"/>
</dbReference>
<feature type="transmembrane region" description="Helical" evidence="6">
    <location>
        <begin position="706"/>
        <end position="725"/>
    </location>
</feature>
<keyword evidence="2 6" id="KW-0812">Transmembrane</keyword>
<evidence type="ECO:0000256" key="6">
    <source>
        <dbReference type="SAM" id="Phobius"/>
    </source>
</evidence>
<feature type="compositionally biased region" description="Basic and acidic residues" evidence="5">
    <location>
        <begin position="298"/>
        <end position="307"/>
    </location>
</feature>